<dbReference type="PANTHER" id="PTHR30636:SF3">
    <property type="entry name" value="UPF0701 PROTEIN YICC"/>
    <property type="match status" value="1"/>
</dbReference>
<dbReference type="AlphaFoldDB" id="A0A1M6JUF7"/>
<dbReference type="EMBL" id="FQZE01000021">
    <property type="protein sequence ID" value="SHJ50327.1"/>
    <property type="molecule type" value="Genomic_DNA"/>
</dbReference>
<keyword evidence="4" id="KW-0378">Hydrolase</keyword>
<organism evidence="8 9">
    <name type="scientific">Tangfeifania diversioriginum</name>
    <dbReference type="NCBI Taxonomy" id="1168035"/>
    <lineage>
        <taxon>Bacteria</taxon>
        <taxon>Pseudomonadati</taxon>
        <taxon>Bacteroidota</taxon>
        <taxon>Bacteroidia</taxon>
        <taxon>Marinilabiliales</taxon>
        <taxon>Prolixibacteraceae</taxon>
        <taxon>Tangfeifania</taxon>
    </lineage>
</organism>
<reference evidence="8 9" key="1">
    <citation type="submission" date="2016-11" db="EMBL/GenBank/DDBJ databases">
        <authorList>
            <person name="Jaros S."/>
            <person name="Januszkiewicz K."/>
            <person name="Wedrychowicz H."/>
        </authorList>
    </citation>
    <scope>NUCLEOTIDE SEQUENCE [LARGE SCALE GENOMIC DNA]</scope>
    <source>
        <strain evidence="8 9">DSM 27063</strain>
    </source>
</reference>
<evidence type="ECO:0000256" key="1">
    <source>
        <dbReference type="ARBA" id="ARBA00001968"/>
    </source>
</evidence>
<dbReference type="GO" id="GO:0004521">
    <property type="term" value="F:RNA endonuclease activity"/>
    <property type="evidence" value="ECO:0007669"/>
    <property type="project" value="InterPro"/>
</dbReference>
<protein>
    <submittedName>
        <fullName evidence="8">TIGR00255 family protein</fullName>
    </submittedName>
</protein>
<sequence>MIKSMTGFGRAEFEVNNKKITLEIKSLNSKQIDINTRIPSLYREKEIEIRKELSEKLVRGKIDLTIYLENHGEESNSKINEPILKSYFGHLKKINDDLKLLTDNSTLHAALRLPDVVKTEYETLDEEEWQVILENIREAIQQIIEFRLQEGKALENDISENVNSISELLQKIGPFETQRIETVKSRLNDSLGKSNMTENVDKNRFEQELIYYLDKMDMNEEKVRLENHCSYFLETLNQDSQSANGKKLAFISQEMGREINTIGSKAYESNIQRVVVEMKDHLERIKEQLLNVL</sequence>
<evidence type="ECO:0000313" key="8">
    <source>
        <dbReference type="EMBL" id="SHJ50327.1"/>
    </source>
</evidence>
<dbReference type="InterPro" id="IPR013527">
    <property type="entry name" value="YicC-like_N"/>
</dbReference>
<dbReference type="NCBIfam" id="TIGR00255">
    <property type="entry name" value="YicC/YloC family endoribonuclease"/>
    <property type="match status" value="1"/>
</dbReference>
<evidence type="ECO:0000259" key="6">
    <source>
        <dbReference type="Pfam" id="PF03755"/>
    </source>
</evidence>
<keyword evidence="3" id="KW-0255">Endonuclease</keyword>
<proteinExistence type="inferred from homology"/>
<evidence type="ECO:0000313" key="9">
    <source>
        <dbReference type="Proteomes" id="UP000184050"/>
    </source>
</evidence>
<comment type="cofactor">
    <cofactor evidence="1">
        <name>a divalent metal cation</name>
        <dbReference type="ChEBI" id="CHEBI:60240"/>
    </cofactor>
</comment>
<dbReference type="Proteomes" id="UP000184050">
    <property type="component" value="Unassembled WGS sequence"/>
</dbReference>
<dbReference type="Pfam" id="PF03755">
    <property type="entry name" value="YicC-like_N"/>
    <property type="match status" value="1"/>
</dbReference>
<keyword evidence="2" id="KW-0540">Nuclease</keyword>
<dbReference type="InterPro" id="IPR005229">
    <property type="entry name" value="YicC/YloC-like"/>
</dbReference>
<evidence type="ECO:0000256" key="3">
    <source>
        <dbReference type="ARBA" id="ARBA00022759"/>
    </source>
</evidence>
<feature type="domain" description="Endoribonuclease YicC-like N-terminal" evidence="6">
    <location>
        <begin position="2"/>
        <end position="155"/>
    </location>
</feature>
<gene>
    <name evidence="8" type="ORF">SAMN05444280_12134</name>
</gene>
<evidence type="ECO:0000256" key="5">
    <source>
        <dbReference type="ARBA" id="ARBA00035648"/>
    </source>
</evidence>
<name>A0A1M6JUF7_9BACT</name>
<dbReference type="OrthoDB" id="9771229at2"/>
<dbReference type="InterPro" id="IPR013551">
    <property type="entry name" value="YicC-like_C"/>
</dbReference>
<feature type="domain" description="Endoribonuclease YicC-like C-terminal" evidence="7">
    <location>
        <begin position="176"/>
        <end position="292"/>
    </location>
</feature>
<dbReference type="PANTHER" id="PTHR30636">
    <property type="entry name" value="UPF0701 PROTEIN YICC"/>
    <property type="match status" value="1"/>
</dbReference>
<dbReference type="Pfam" id="PF08340">
    <property type="entry name" value="YicC-like_C"/>
    <property type="match status" value="1"/>
</dbReference>
<evidence type="ECO:0000256" key="2">
    <source>
        <dbReference type="ARBA" id="ARBA00022722"/>
    </source>
</evidence>
<keyword evidence="9" id="KW-1185">Reference proteome</keyword>
<comment type="similarity">
    <text evidence="5">Belongs to the YicC/YloC family.</text>
</comment>
<evidence type="ECO:0000256" key="4">
    <source>
        <dbReference type="ARBA" id="ARBA00022801"/>
    </source>
</evidence>
<dbReference type="STRING" id="1168035.SAMN05444280_12134"/>
<accession>A0A1M6JUF7</accession>
<dbReference type="RefSeq" id="WP_073170351.1">
    <property type="nucleotide sequence ID" value="NZ_FQZE01000021.1"/>
</dbReference>
<dbReference type="GO" id="GO:0016787">
    <property type="term" value="F:hydrolase activity"/>
    <property type="evidence" value="ECO:0007669"/>
    <property type="project" value="UniProtKB-KW"/>
</dbReference>
<evidence type="ECO:0000259" key="7">
    <source>
        <dbReference type="Pfam" id="PF08340"/>
    </source>
</evidence>